<name>A0A513QBD0_9CAUD</name>
<evidence type="ECO:0000313" key="2">
    <source>
        <dbReference type="Proteomes" id="UP000320418"/>
    </source>
</evidence>
<protein>
    <submittedName>
        <fullName evidence="1">Uncharacterized protein</fullName>
    </submittedName>
</protein>
<dbReference type="EMBL" id="MK509462">
    <property type="protein sequence ID" value="QBJ04260.1"/>
    <property type="molecule type" value="Genomic_DNA"/>
</dbReference>
<gene>
    <name evidence="1" type="ORF">MK13_00027</name>
</gene>
<dbReference type="Proteomes" id="UP000320418">
    <property type="component" value="Segment"/>
</dbReference>
<organism evidence="1 2">
    <name type="scientific">Shigella phage MK-13</name>
    <dbReference type="NCBI Taxonomy" id="2530042"/>
    <lineage>
        <taxon>Viruses</taxon>
        <taxon>Duplodnaviria</taxon>
        <taxon>Heunggongvirae</taxon>
        <taxon>Uroviricota</taxon>
        <taxon>Caudoviricetes</taxon>
        <taxon>Pantevenvirales</taxon>
        <taxon>Ackermannviridae</taxon>
        <taxon>Aglimvirinae</taxon>
        <taxon>Agtrevirus</taxon>
        <taxon>Agtrevirus MK13</taxon>
    </lineage>
</organism>
<accession>A0A513QBD0</accession>
<keyword evidence="2" id="KW-1185">Reference proteome</keyword>
<reference evidence="1 2" key="1">
    <citation type="submission" date="2019-02" db="EMBL/GenBank/DDBJ databases">
        <title>Prevalence of Shigella boydii in Bangladesh: Isolation and characterization of a rare phage that can robustly identify Shigella boydii type 1.</title>
        <authorList>
            <person name="Akter M."/>
            <person name="Brown N."/>
            <person name="Clokie M."/>
            <person name="Yeasmin M."/>
            <person name="Tareq T."/>
            <person name="Baddam R."/>
            <person name="Azad M.A.K."/>
            <person name="Ghosh A.N."/>
            <person name="Ahmed N."/>
            <person name="Talukder K.A."/>
        </authorList>
    </citation>
    <scope>NUCLEOTIDE SEQUENCE [LARGE SCALE GENOMIC DNA]</scope>
</reference>
<proteinExistence type="predicted"/>
<sequence>MSLRMKELPVNDKKYMYKVLLSLGVSQSGLARLLDCSNVVNHWAKGYRVVPRSFRRFILVLQFIKKKGLMEELLQFVKEEERKC</sequence>
<evidence type="ECO:0000313" key="1">
    <source>
        <dbReference type="EMBL" id="QBJ04260.1"/>
    </source>
</evidence>